<proteinExistence type="predicted"/>
<accession>A0A409YQI9</accession>
<reference evidence="2 3" key="1">
    <citation type="journal article" date="2018" name="Evol. Lett.">
        <title>Horizontal gene cluster transfer increased hallucinogenic mushroom diversity.</title>
        <authorList>
            <person name="Reynolds H.T."/>
            <person name="Vijayakumar V."/>
            <person name="Gluck-Thaler E."/>
            <person name="Korotkin H.B."/>
            <person name="Matheny P.B."/>
            <person name="Slot J.C."/>
        </authorList>
    </citation>
    <scope>NUCLEOTIDE SEQUENCE [LARGE SCALE GENOMIC DNA]</scope>
    <source>
        <strain evidence="2 3">SRW20</strain>
    </source>
</reference>
<dbReference type="Proteomes" id="UP000284706">
    <property type="component" value="Unassembled WGS sequence"/>
</dbReference>
<dbReference type="InParanoid" id="A0A409YQI9"/>
<name>A0A409YQI9_9AGAR</name>
<keyword evidence="3" id="KW-1185">Reference proteome</keyword>
<dbReference type="EMBL" id="NHYE01000500">
    <property type="protein sequence ID" value="PPR05268.1"/>
    <property type="molecule type" value="Genomic_DNA"/>
</dbReference>
<gene>
    <name evidence="2" type="ORF">CVT26_012416</name>
</gene>
<dbReference type="AlphaFoldDB" id="A0A409YQI9"/>
<protein>
    <submittedName>
        <fullName evidence="2">Uncharacterized protein</fullName>
    </submittedName>
</protein>
<feature type="region of interest" description="Disordered" evidence="1">
    <location>
        <begin position="128"/>
        <end position="153"/>
    </location>
</feature>
<comment type="caution">
    <text evidence="2">The sequence shown here is derived from an EMBL/GenBank/DDBJ whole genome shotgun (WGS) entry which is preliminary data.</text>
</comment>
<evidence type="ECO:0000313" key="2">
    <source>
        <dbReference type="EMBL" id="PPR05268.1"/>
    </source>
</evidence>
<evidence type="ECO:0000256" key="1">
    <source>
        <dbReference type="SAM" id="MobiDB-lite"/>
    </source>
</evidence>
<organism evidence="2 3">
    <name type="scientific">Gymnopilus dilepis</name>
    <dbReference type="NCBI Taxonomy" id="231916"/>
    <lineage>
        <taxon>Eukaryota</taxon>
        <taxon>Fungi</taxon>
        <taxon>Dikarya</taxon>
        <taxon>Basidiomycota</taxon>
        <taxon>Agaricomycotina</taxon>
        <taxon>Agaricomycetes</taxon>
        <taxon>Agaricomycetidae</taxon>
        <taxon>Agaricales</taxon>
        <taxon>Agaricineae</taxon>
        <taxon>Hymenogastraceae</taxon>
        <taxon>Gymnopilus</taxon>
    </lineage>
</organism>
<feature type="compositionally biased region" description="Basic and acidic residues" evidence="1">
    <location>
        <begin position="128"/>
        <end position="139"/>
    </location>
</feature>
<evidence type="ECO:0000313" key="3">
    <source>
        <dbReference type="Proteomes" id="UP000284706"/>
    </source>
</evidence>
<sequence length="153" mass="16897">MFAFSIRTAFFKSSAISSAFSADPRMIALSSTTSSKGIILENADSAEASGSHDIRSTYTAISVPNVISSTRCFNGTRPYPWLELPKSRGAGWISSKIRRTNSKGAVYNITVEGRVTFPISRQSVKCVSEERQDREKELDIDSLFTEEREDGVE</sequence>